<sequence>MESWKACFLCLSCRGAGWNKLIIKFDSENCLISRITKCPVSSASPAGNAEWQVLNNSARVRSVAKESGGGCLSEEKEASREKRNSSITVRNRTTDTEEQQEEEKKKKNRGRREEKSECEEKMNYSNSCPWERGRKSKGVDVDGCAEQNGLLGAGSTPPSRFQRPRLSVTGHSQGDLLFYNTRASTGHGSLCVELEAPSVAEWSHSMSRHWTSATLSFKRTRGPPIPG</sequence>
<accession>A0AAV1G5J1</accession>
<proteinExistence type="predicted"/>
<organism evidence="2 3">
    <name type="scientific">Xyrichtys novacula</name>
    <name type="common">Pearly razorfish</name>
    <name type="synonym">Hemipteronotus novacula</name>
    <dbReference type="NCBI Taxonomy" id="13765"/>
    <lineage>
        <taxon>Eukaryota</taxon>
        <taxon>Metazoa</taxon>
        <taxon>Chordata</taxon>
        <taxon>Craniata</taxon>
        <taxon>Vertebrata</taxon>
        <taxon>Euteleostomi</taxon>
        <taxon>Actinopterygii</taxon>
        <taxon>Neopterygii</taxon>
        <taxon>Teleostei</taxon>
        <taxon>Neoteleostei</taxon>
        <taxon>Acanthomorphata</taxon>
        <taxon>Eupercaria</taxon>
        <taxon>Labriformes</taxon>
        <taxon>Labridae</taxon>
        <taxon>Xyrichtys</taxon>
    </lineage>
</organism>
<dbReference type="AlphaFoldDB" id="A0AAV1G5J1"/>
<reference evidence="2" key="1">
    <citation type="submission" date="2023-08" db="EMBL/GenBank/DDBJ databases">
        <authorList>
            <person name="Alioto T."/>
            <person name="Alioto T."/>
            <person name="Gomez Garrido J."/>
        </authorList>
    </citation>
    <scope>NUCLEOTIDE SEQUENCE</scope>
</reference>
<dbReference type="EMBL" id="OY660875">
    <property type="protein sequence ID" value="CAJ1068515.1"/>
    <property type="molecule type" value="Genomic_DNA"/>
</dbReference>
<feature type="region of interest" description="Disordered" evidence="1">
    <location>
        <begin position="69"/>
        <end position="118"/>
    </location>
</feature>
<evidence type="ECO:0000313" key="3">
    <source>
        <dbReference type="Proteomes" id="UP001178508"/>
    </source>
</evidence>
<dbReference type="Proteomes" id="UP001178508">
    <property type="component" value="Chromosome 12"/>
</dbReference>
<gene>
    <name evidence="2" type="ORF">XNOV1_A011037</name>
</gene>
<evidence type="ECO:0000256" key="1">
    <source>
        <dbReference type="SAM" id="MobiDB-lite"/>
    </source>
</evidence>
<protein>
    <submittedName>
        <fullName evidence="2">Uncharacterized protein</fullName>
    </submittedName>
</protein>
<feature type="compositionally biased region" description="Basic and acidic residues" evidence="1">
    <location>
        <begin position="73"/>
        <end position="84"/>
    </location>
</feature>
<name>A0AAV1G5J1_XYRNO</name>
<keyword evidence="3" id="KW-1185">Reference proteome</keyword>
<evidence type="ECO:0000313" key="2">
    <source>
        <dbReference type="EMBL" id="CAJ1068515.1"/>
    </source>
</evidence>
<feature type="non-terminal residue" evidence="2">
    <location>
        <position position="227"/>
    </location>
</feature>